<dbReference type="Proteomes" id="UP000695007">
    <property type="component" value="Unplaced"/>
</dbReference>
<feature type="disulfide bond" evidence="10">
    <location>
        <begin position="25"/>
        <end position="35"/>
    </location>
</feature>
<evidence type="ECO:0000256" key="2">
    <source>
        <dbReference type="ARBA" id="ARBA00022536"/>
    </source>
</evidence>
<dbReference type="CTD" id="38540"/>
<dbReference type="RefSeq" id="XP_011504484.1">
    <property type="nucleotide sequence ID" value="XM_011506182.1"/>
</dbReference>
<feature type="domain" description="EGF-like" evidence="12">
    <location>
        <begin position="55"/>
        <end position="94"/>
    </location>
</feature>
<evidence type="ECO:0000313" key="14">
    <source>
        <dbReference type="RefSeq" id="XP_011504484.1"/>
    </source>
</evidence>
<feature type="domain" description="EGF-like" evidence="12">
    <location>
        <begin position="21"/>
        <end position="53"/>
    </location>
</feature>
<dbReference type="InterPro" id="IPR001881">
    <property type="entry name" value="EGF-like_Ca-bd_dom"/>
</dbReference>
<evidence type="ECO:0000256" key="6">
    <source>
        <dbReference type="ARBA" id="ARBA00022737"/>
    </source>
</evidence>
<comment type="caution">
    <text evidence="10">Lacks conserved residue(s) required for the propagation of feature annotation.</text>
</comment>
<dbReference type="PROSITE" id="PS01186">
    <property type="entry name" value="EGF_2"/>
    <property type="match status" value="2"/>
</dbReference>
<protein>
    <submittedName>
        <fullName evidence="14">Epidermal growth factor-like protein 8</fullName>
    </submittedName>
</protein>
<dbReference type="GeneID" id="105367464"/>
<evidence type="ECO:0000256" key="4">
    <source>
        <dbReference type="ARBA" id="ARBA00022729"/>
    </source>
</evidence>
<dbReference type="KEGG" id="csol:105367464"/>
<feature type="region of interest" description="Disordered" evidence="11">
    <location>
        <begin position="108"/>
        <end position="137"/>
    </location>
</feature>
<name>A0AAJ6YUA4_9HYME</name>
<dbReference type="SMART" id="SM00181">
    <property type="entry name" value="EGF"/>
    <property type="match status" value="2"/>
</dbReference>
<dbReference type="SMART" id="SM00179">
    <property type="entry name" value="EGF_CA"/>
    <property type="match status" value="2"/>
</dbReference>
<keyword evidence="9 10" id="KW-1015">Disulfide bond</keyword>
<gene>
    <name evidence="14" type="primary">LOC105367464</name>
</gene>
<comment type="subcellular location">
    <subcellularLocation>
        <location evidence="1">Membrane</location>
        <topology evidence="1">Single-pass type I membrane protein</topology>
    </subcellularLocation>
</comment>
<evidence type="ECO:0000313" key="13">
    <source>
        <dbReference type="Proteomes" id="UP000695007"/>
    </source>
</evidence>
<evidence type="ECO:0000256" key="1">
    <source>
        <dbReference type="ARBA" id="ARBA00004479"/>
    </source>
</evidence>
<dbReference type="GO" id="GO:0030246">
    <property type="term" value="F:carbohydrate binding"/>
    <property type="evidence" value="ECO:0007669"/>
    <property type="project" value="UniProtKB-KW"/>
</dbReference>
<dbReference type="CDD" id="cd00054">
    <property type="entry name" value="EGF_CA"/>
    <property type="match status" value="1"/>
</dbReference>
<dbReference type="InterPro" id="IPR000152">
    <property type="entry name" value="EGF-type_Asp/Asn_hydroxyl_site"/>
</dbReference>
<dbReference type="AlphaFoldDB" id="A0AAJ6YUA4"/>
<evidence type="ECO:0000256" key="9">
    <source>
        <dbReference type="ARBA" id="ARBA00023157"/>
    </source>
</evidence>
<dbReference type="InterPro" id="IPR000742">
    <property type="entry name" value="EGF"/>
</dbReference>
<evidence type="ECO:0000259" key="12">
    <source>
        <dbReference type="PROSITE" id="PS50026"/>
    </source>
</evidence>
<keyword evidence="4" id="KW-0732">Signal</keyword>
<dbReference type="FunFam" id="2.10.25.10:FF:000240">
    <property type="entry name" value="Vitamin K-dependent protein S"/>
    <property type="match status" value="1"/>
</dbReference>
<proteinExistence type="predicted"/>
<dbReference type="Pfam" id="PF00008">
    <property type="entry name" value="EGF"/>
    <property type="match status" value="1"/>
</dbReference>
<keyword evidence="7" id="KW-1133">Transmembrane helix</keyword>
<dbReference type="InterPro" id="IPR049883">
    <property type="entry name" value="NOTCH1_EGF-like"/>
</dbReference>
<keyword evidence="13" id="KW-1185">Reference proteome</keyword>
<feature type="disulfide bond" evidence="10">
    <location>
        <begin position="43"/>
        <end position="52"/>
    </location>
</feature>
<dbReference type="InterPro" id="IPR051505">
    <property type="entry name" value="C-type_lectin_domain"/>
</dbReference>
<evidence type="ECO:0000256" key="7">
    <source>
        <dbReference type="ARBA" id="ARBA00022989"/>
    </source>
</evidence>
<sequence length="237" mass="27660">MSEFFCCRRQMQVTPFNCPCNKHLCTLPCQNGGVCWSSDKCACPKGFAGDYCQIDVDECVTEKPCDQICRNIVGSYECYCRSGYELQANRQSCRKNDSDGTAFEAKDLEEDFEESTSSSTRRSILRDTENEVDDREEDNKYKELLQRLIKLEKQLAKGKNREIETNEISSRIASAIDSINEIRRSIQNMQLMQQEIYELRNKVKLYEYETRKIQQLTSRVVDLEIRLMLHCRSNVFK</sequence>
<dbReference type="PROSITE" id="PS01187">
    <property type="entry name" value="EGF_CA"/>
    <property type="match status" value="1"/>
</dbReference>
<dbReference type="SUPFAM" id="SSF57196">
    <property type="entry name" value="EGF/Laminin"/>
    <property type="match status" value="2"/>
</dbReference>
<reference evidence="14" key="1">
    <citation type="submission" date="2025-08" db="UniProtKB">
        <authorList>
            <consortium name="RefSeq"/>
        </authorList>
    </citation>
    <scope>IDENTIFICATION</scope>
</reference>
<dbReference type="Gene3D" id="2.10.25.10">
    <property type="entry name" value="Laminin"/>
    <property type="match status" value="2"/>
</dbReference>
<keyword evidence="8" id="KW-0472">Membrane</keyword>
<dbReference type="PROSITE" id="PS50026">
    <property type="entry name" value="EGF_3"/>
    <property type="match status" value="2"/>
</dbReference>
<dbReference type="GO" id="GO:0005509">
    <property type="term" value="F:calcium ion binding"/>
    <property type="evidence" value="ECO:0007669"/>
    <property type="project" value="InterPro"/>
</dbReference>
<dbReference type="Pfam" id="PF07645">
    <property type="entry name" value="EGF_CA"/>
    <property type="match status" value="1"/>
</dbReference>
<feature type="disulfide bond" evidence="10">
    <location>
        <begin position="59"/>
        <end position="69"/>
    </location>
</feature>
<evidence type="ECO:0000256" key="3">
    <source>
        <dbReference type="ARBA" id="ARBA00022692"/>
    </source>
</evidence>
<keyword evidence="6" id="KW-0677">Repeat</keyword>
<evidence type="ECO:0000256" key="11">
    <source>
        <dbReference type="SAM" id="MobiDB-lite"/>
    </source>
</evidence>
<dbReference type="InterPro" id="IPR018097">
    <property type="entry name" value="EGF_Ca-bd_CS"/>
</dbReference>
<keyword evidence="5" id="KW-0430">Lectin</keyword>
<keyword evidence="2 10" id="KW-0245">EGF-like domain</keyword>
<accession>A0AAJ6YUA4</accession>
<dbReference type="PROSITE" id="PS00010">
    <property type="entry name" value="ASX_HYDROXYL"/>
    <property type="match status" value="1"/>
</dbReference>
<evidence type="ECO:0000256" key="10">
    <source>
        <dbReference type="PROSITE-ProRule" id="PRU00076"/>
    </source>
</evidence>
<keyword evidence="3" id="KW-0812">Transmembrane</keyword>
<evidence type="ECO:0000256" key="8">
    <source>
        <dbReference type="ARBA" id="ARBA00023136"/>
    </source>
</evidence>
<dbReference type="PROSITE" id="PS00022">
    <property type="entry name" value="EGF_1"/>
    <property type="match status" value="1"/>
</dbReference>
<evidence type="ECO:0000256" key="5">
    <source>
        <dbReference type="ARBA" id="ARBA00022734"/>
    </source>
</evidence>
<organism evidence="13 14">
    <name type="scientific">Ceratosolen solmsi marchali</name>
    <dbReference type="NCBI Taxonomy" id="326594"/>
    <lineage>
        <taxon>Eukaryota</taxon>
        <taxon>Metazoa</taxon>
        <taxon>Ecdysozoa</taxon>
        <taxon>Arthropoda</taxon>
        <taxon>Hexapoda</taxon>
        <taxon>Insecta</taxon>
        <taxon>Pterygota</taxon>
        <taxon>Neoptera</taxon>
        <taxon>Endopterygota</taxon>
        <taxon>Hymenoptera</taxon>
        <taxon>Apocrita</taxon>
        <taxon>Proctotrupomorpha</taxon>
        <taxon>Chalcidoidea</taxon>
        <taxon>Agaonidae</taxon>
        <taxon>Agaoninae</taxon>
        <taxon>Ceratosolen</taxon>
    </lineage>
</organism>
<dbReference type="PANTHER" id="PTHR14789">
    <property type="entry name" value="CHONDROLECTIN VARIANT CHODLFDELTAE"/>
    <property type="match status" value="1"/>
</dbReference>
<dbReference type="GO" id="GO:0016020">
    <property type="term" value="C:membrane"/>
    <property type="evidence" value="ECO:0007669"/>
    <property type="project" value="UniProtKB-SubCell"/>
</dbReference>